<keyword evidence="4" id="KW-1185">Reference proteome</keyword>
<dbReference type="SUPFAM" id="SSF82657">
    <property type="entry name" value="BolA-like"/>
    <property type="match status" value="1"/>
</dbReference>
<dbReference type="PANTHER" id="PTHR46229">
    <property type="entry name" value="BOLA TRANSCRIPTION REGULATOR"/>
    <property type="match status" value="1"/>
</dbReference>
<dbReference type="RefSeq" id="WP_038091791.1">
    <property type="nucleotide sequence ID" value="NZ_JQSG02000006.1"/>
</dbReference>
<dbReference type="Proteomes" id="UP000029273">
    <property type="component" value="Unassembled WGS sequence"/>
</dbReference>
<comment type="similarity">
    <text evidence="1 2">Belongs to the BolA/IbaG family.</text>
</comment>
<dbReference type="OrthoDB" id="9812890at2"/>
<dbReference type="InterPro" id="IPR002634">
    <property type="entry name" value="BolA"/>
</dbReference>
<dbReference type="InterPro" id="IPR050961">
    <property type="entry name" value="BolA/IbaG_stress_morph_reg"/>
</dbReference>
<evidence type="ECO:0000256" key="1">
    <source>
        <dbReference type="ARBA" id="ARBA00005578"/>
    </source>
</evidence>
<dbReference type="STRING" id="160660.BJI67_14005"/>
<dbReference type="Gene3D" id="3.30.300.90">
    <property type="entry name" value="BolA-like"/>
    <property type="match status" value="1"/>
</dbReference>
<evidence type="ECO:0000256" key="2">
    <source>
        <dbReference type="RuleBase" id="RU003860"/>
    </source>
</evidence>
<dbReference type="EMBL" id="JQSG02000006">
    <property type="protein sequence ID" value="OBS08040.1"/>
    <property type="molecule type" value="Genomic_DNA"/>
</dbReference>
<reference evidence="3 4" key="1">
    <citation type="journal article" date="2014" name="Genome Announc.">
        <title>Draft Genome Sequence of the Iron-Oxidizing, Acidophilic, and Halotolerant 'Thiobacillus prosperus' Type Strain DSM 5130.</title>
        <authorList>
            <person name="Ossandon F.J."/>
            <person name="Cardenas J.P."/>
            <person name="Corbett M."/>
            <person name="Quatrini R."/>
            <person name="Holmes D.S."/>
            <person name="Watkin E."/>
        </authorList>
    </citation>
    <scope>NUCLEOTIDE SEQUENCE [LARGE SCALE GENOMIC DNA]</scope>
    <source>
        <strain evidence="3 4">DSM 5130</strain>
    </source>
</reference>
<organism evidence="3 4">
    <name type="scientific">Acidihalobacter prosperus</name>
    <dbReference type="NCBI Taxonomy" id="160660"/>
    <lineage>
        <taxon>Bacteria</taxon>
        <taxon>Pseudomonadati</taxon>
        <taxon>Pseudomonadota</taxon>
        <taxon>Gammaproteobacteria</taxon>
        <taxon>Chromatiales</taxon>
        <taxon>Ectothiorhodospiraceae</taxon>
        <taxon>Acidihalobacter</taxon>
    </lineage>
</organism>
<gene>
    <name evidence="3" type="ORF">Thpro_022290</name>
</gene>
<evidence type="ECO:0000313" key="3">
    <source>
        <dbReference type="EMBL" id="OBS08040.1"/>
    </source>
</evidence>
<dbReference type="PIRSF" id="PIRSF003113">
    <property type="entry name" value="BolA"/>
    <property type="match status" value="1"/>
</dbReference>
<evidence type="ECO:0008006" key="5">
    <source>
        <dbReference type="Google" id="ProtNLM"/>
    </source>
</evidence>
<protein>
    <recommendedName>
        <fullName evidence="5">BolA family transcriptional regulator</fullName>
    </recommendedName>
</protein>
<sequence>MTPEHVKTLIEQGIPGCQAMVSGDGSKFEAIVVSDAFDGLSPVKEHQLVFATVNEHIASGAIHALTIKAYTPVEWASRSA</sequence>
<dbReference type="AlphaFoldDB" id="A0A1A6C0F8"/>
<accession>A0A1A6C0F8</accession>
<proteinExistence type="inferred from homology"/>
<name>A0A1A6C0F8_9GAMM</name>
<dbReference type="Pfam" id="PF01722">
    <property type="entry name" value="BolA"/>
    <property type="match status" value="1"/>
</dbReference>
<comment type="caution">
    <text evidence="3">The sequence shown here is derived from an EMBL/GenBank/DDBJ whole genome shotgun (WGS) entry which is preliminary data.</text>
</comment>
<dbReference type="PANTHER" id="PTHR46229:SF4">
    <property type="entry name" value="ACID STRESS PROTEIN IBAG"/>
    <property type="match status" value="1"/>
</dbReference>
<evidence type="ECO:0000313" key="4">
    <source>
        <dbReference type="Proteomes" id="UP000029273"/>
    </source>
</evidence>
<dbReference type="InterPro" id="IPR036065">
    <property type="entry name" value="BolA-like_sf"/>
</dbReference>